<feature type="region of interest" description="Disordered" evidence="1">
    <location>
        <begin position="27"/>
        <end position="66"/>
    </location>
</feature>
<protein>
    <submittedName>
        <fullName evidence="2">Uncharacterized protein</fullName>
    </submittedName>
</protein>
<feature type="compositionally biased region" description="Pro residues" evidence="1">
    <location>
        <begin position="177"/>
        <end position="187"/>
    </location>
</feature>
<dbReference type="Proteomes" id="UP000799779">
    <property type="component" value="Unassembled WGS sequence"/>
</dbReference>
<keyword evidence="3" id="KW-1185">Reference proteome</keyword>
<feature type="region of interest" description="Disordered" evidence="1">
    <location>
        <begin position="129"/>
        <end position="195"/>
    </location>
</feature>
<accession>A0A6A5WY01</accession>
<dbReference type="AlphaFoldDB" id="A0A6A5WY01"/>
<evidence type="ECO:0000313" key="3">
    <source>
        <dbReference type="Proteomes" id="UP000799779"/>
    </source>
</evidence>
<evidence type="ECO:0000256" key="1">
    <source>
        <dbReference type="SAM" id="MobiDB-lite"/>
    </source>
</evidence>
<evidence type="ECO:0000313" key="2">
    <source>
        <dbReference type="EMBL" id="KAF2006610.1"/>
    </source>
</evidence>
<gene>
    <name evidence="2" type="ORF">P154DRAFT_569996</name>
</gene>
<sequence>MASHGARGDSQQQTKCLFGRQQQVTGGTWHRLSHHSPRCRTKLGTAEPFKSSPPHQTSISTRRPPPLHHHRCLLLSARHSAQASARLPITLPQLRFPTLSFRKYRFSFVMHPPRLPRARLPPLCPPVAPTAQPARLPSPPVRAGQSHEPAPRKAAAAPARLRQRREVCPNVSGCGPCKPPFPAPLPPRRAHRESA</sequence>
<dbReference type="EMBL" id="ML977559">
    <property type="protein sequence ID" value="KAF2006610.1"/>
    <property type="molecule type" value="Genomic_DNA"/>
</dbReference>
<feature type="compositionally biased region" description="Basic residues" evidence="1">
    <location>
        <begin position="31"/>
        <end position="41"/>
    </location>
</feature>
<name>A0A6A5WY01_9PLEO</name>
<proteinExistence type="predicted"/>
<reference evidence="2" key="1">
    <citation type="journal article" date="2020" name="Stud. Mycol.">
        <title>101 Dothideomycetes genomes: a test case for predicting lifestyles and emergence of pathogens.</title>
        <authorList>
            <person name="Haridas S."/>
            <person name="Albert R."/>
            <person name="Binder M."/>
            <person name="Bloem J."/>
            <person name="Labutti K."/>
            <person name="Salamov A."/>
            <person name="Andreopoulos B."/>
            <person name="Baker S."/>
            <person name="Barry K."/>
            <person name="Bills G."/>
            <person name="Bluhm B."/>
            <person name="Cannon C."/>
            <person name="Castanera R."/>
            <person name="Culley D."/>
            <person name="Daum C."/>
            <person name="Ezra D."/>
            <person name="Gonzalez J."/>
            <person name="Henrissat B."/>
            <person name="Kuo A."/>
            <person name="Liang C."/>
            <person name="Lipzen A."/>
            <person name="Lutzoni F."/>
            <person name="Magnuson J."/>
            <person name="Mondo S."/>
            <person name="Nolan M."/>
            <person name="Ohm R."/>
            <person name="Pangilinan J."/>
            <person name="Park H.-J."/>
            <person name="Ramirez L."/>
            <person name="Alfaro M."/>
            <person name="Sun H."/>
            <person name="Tritt A."/>
            <person name="Yoshinaga Y."/>
            <person name="Zwiers L.-H."/>
            <person name="Turgeon B."/>
            <person name="Goodwin S."/>
            <person name="Spatafora J."/>
            <person name="Crous P."/>
            <person name="Grigoriev I."/>
        </authorList>
    </citation>
    <scope>NUCLEOTIDE SEQUENCE</scope>
    <source>
        <strain evidence="2">CBS 123094</strain>
    </source>
</reference>
<organism evidence="2 3">
    <name type="scientific">Amniculicola lignicola CBS 123094</name>
    <dbReference type="NCBI Taxonomy" id="1392246"/>
    <lineage>
        <taxon>Eukaryota</taxon>
        <taxon>Fungi</taxon>
        <taxon>Dikarya</taxon>
        <taxon>Ascomycota</taxon>
        <taxon>Pezizomycotina</taxon>
        <taxon>Dothideomycetes</taxon>
        <taxon>Pleosporomycetidae</taxon>
        <taxon>Pleosporales</taxon>
        <taxon>Amniculicolaceae</taxon>
        <taxon>Amniculicola</taxon>
    </lineage>
</organism>